<proteinExistence type="predicted"/>
<accession>A0AAU8JI62</accession>
<sequence length="470" mass="53682">MIQQNNNCIEIVTFTLPKIKENPEDIQDAFYFSDDRTMVAIADGASSSLYPRRWADILVKKFCEDSGNSIQEICKNWQKWLKPLQHEWFQYYQAIQQDATVEWYRKATQNKNFGSSTFVGLKLHTPDPSGNTYWECLAIGDSCLFQVKANSQGIIPFPMTRYEDFSSVTDAVHSLSQYNSPPPLFSNGSYGKNDIFLLATDALAEWILKDLESQGKRWVKLLTLSDQEEFAKLIENLRSDKLIENDDTTFLRLKVMSIPQRKNQKRIPPGNNQISHPSGKDNSINQSNPVDLSDNPPVKPDENTTNKLLKQLRICVILSTALILSFSGLNLFTNLVNTTNLRKVYQNNDLNRILIPVYLNDQNKNTTQIAGFVWRKIINDQNILPSNDLEYQFLVELPTSVDRPTDPKWIDSQQKTLTIPKSHPPVILYIKTKDVQKNEVGYLLPGTYKYSQSDAEASSSLIEIQVKLGE</sequence>
<organism evidence="2">
    <name type="scientific">Planktothricoides raciborskii GIHE-MW2</name>
    <dbReference type="NCBI Taxonomy" id="2792601"/>
    <lineage>
        <taxon>Bacteria</taxon>
        <taxon>Bacillati</taxon>
        <taxon>Cyanobacteriota</taxon>
        <taxon>Cyanophyceae</taxon>
        <taxon>Oscillatoriophycideae</taxon>
        <taxon>Oscillatoriales</taxon>
        <taxon>Oscillatoriaceae</taxon>
        <taxon>Planktothricoides</taxon>
    </lineage>
</organism>
<dbReference type="RefSeq" id="WP_354635833.1">
    <property type="nucleotide sequence ID" value="NZ_CP159837.1"/>
</dbReference>
<feature type="region of interest" description="Disordered" evidence="1">
    <location>
        <begin position="261"/>
        <end position="303"/>
    </location>
</feature>
<dbReference type="InterPro" id="IPR036457">
    <property type="entry name" value="PPM-type-like_dom_sf"/>
</dbReference>
<evidence type="ECO:0000313" key="2">
    <source>
        <dbReference type="EMBL" id="XCM38499.1"/>
    </source>
</evidence>
<reference evidence="2" key="1">
    <citation type="submission" date="2024-07" db="EMBL/GenBank/DDBJ databases">
        <authorList>
            <person name="Kim Y.J."/>
            <person name="Jeong J.Y."/>
        </authorList>
    </citation>
    <scope>NUCLEOTIDE SEQUENCE</scope>
    <source>
        <strain evidence="2">GIHE-MW2</strain>
    </source>
</reference>
<protein>
    <submittedName>
        <fullName evidence="2">Uncharacterized protein</fullName>
    </submittedName>
</protein>
<dbReference type="EMBL" id="CP159837">
    <property type="protein sequence ID" value="XCM38499.1"/>
    <property type="molecule type" value="Genomic_DNA"/>
</dbReference>
<dbReference type="SUPFAM" id="SSF81606">
    <property type="entry name" value="PP2C-like"/>
    <property type="match status" value="1"/>
</dbReference>
<gene>
    <name evidence="2" type="ORF">ABWT76_001352</name>
</gene>
<name>A0AAU8JI62_9CYAN</name>
<evidence type="ECO:0000256" key="1">
    <source>
        <dbReference type="SAM" id="MobiDB-lite"/>
    </source>
</evidence>
<dbReference type="AlphaFoldDB" id="A0AAU8JI62"/>
<feature type="compositionally biased region" description="Polar residues" evidence="1">
    <location>
        <begin position="270"/>
        <end position="290"/>
    </location>
</feature>